<dbReference type="PANTHER" id="PTHR34039:SF1">
    <property type="entry name" value="UPF0102 PROTEIN YRAN"/>
    <property type="match status" value="1"/>
</dbReference>
<dbReference type="GO" id="GO:0003676">
    <property type="term" value="F:nucleic acid binding"/>
    <property type="evidence" value="ECO:0007669"/>
    <property type="project" value="InterPro"/>
</dbReference>
<dbReference type="InterPro" id="IPR003509">
    <property type="entry name" value="UPF0102_YraN-like"/>
</dbReference>
<name>F7XV03_MIDMI</name>
<proteinExistence type="inferred from homology"/>
<evidence type="ECO:0008006" key="4">
    <source>
        <dbReference type="Google" id="ProtNLM"/>
    </source>
</evidence>
<dbReference type="InterPro" id="IPR011856">
    <property type="entry name" value="tRNA_endonuc-like_dom_sf"/>
</dbReference>
<dbReference type="EMBL" id="CP002130">
    <property type="protein sequence ID" value="AEI88502.1"/>
    <property type="molecule type" value="Genomic_DNA"/>
</dbReference>
<gene>
    <name evidence="2" type="ordered locus">midi_00182</name>
</gene>
<reference evidence="2 3" key="1">
    <citation type="journal article" date="2011" name="Mol. Biol. Evol.">
        <title>Phylogenomic evidence for the presence of a flagellum and cbb3 oxidase in the free-living mitochondrial ancestor.</title>
        <authorList>
            <person name="Sassera D."/>
            <person name="Lo N."/>
            <person name="Epis S."/>
            <person name="D'Auria G."/>
            <person name="Montagna M."/>
            <person name="Comandatore F."/>
            <person name="Horner D."/>
            <person name="Pereto J."/>
            <person name="Luciano A.M."/>
            <person name="Franciosi F."/>
            <person name="Ferri E."/>
            <person name="Crotti E."/>
            <person name="Bazzocchi C."/>
            <person name="Daffonchio D."/>
            <person name="Sacchi L."/>
            <person name="Moya A."/>
            <person name="Latorre A."/>
            <person name="Bandi C."/>
        </authorList>
    </citation>
    <scope>NUCLEOTIDE SEQUENCE [LARGE SCALE GENOMIC DNA]</scope>
    <source>
        <strain evidence="2 3">IricVA</strain>
    </source>
</reference>
<dbReference type="SUPFAM" id="SSF52980">
    <property type="entry name" value="Restriction endonuclease-like"/>
    <property type="match status" value="1"/>
</dbReference>
<dbReference type="Pfam" id="PF02021">
    <property type="entry name" value="UPF0102"/>
    <property type="match status" value="1"/>
</dbReference>
<evidence type="ECO:0000256" key="1">
    <source>
        <dbReference type="ARBA" id="ARBA00006738"/>
    </source>
</evidence>
<protein>
    <recommendedName>
        <fullName evidence="4">YraN family protein</fullName>
    </recommendedName>
</protein>
<dbReference type="KEGG" id="mmn:midi_00182"/>
<dbReference type="InterPro" id="IPR011335">
    <property type="entry name" value="Restrct_endonuc-II-like"/>
</dbReference>
<evidence type="ECO:0000313" key="3">
    <source>
        <dbReference type="Proteomes" id="UP000006639"/>
    </source>
</evidence>
<dbReference type="PANTHER" id="PTHR34039">
    <property type="entry name" value="UPF0102 PROTEIN YRAN"/>
    <property type="match status" value="1"/>
</dbReference>
<dbReference type="AlphaFoldDB" id="F7XV03"/>
<keyword evidence="3" id="KW-1185">Reference proteome</keyword>
<sequence length="92" mass="10837">MQKSNYRVGIEAEELVERYLIDLGYKIIKKRWKGKFGEIDIIAIQAHSLLFVEVKCRKNYLTNEVIFTKQQKRNSLAALDFLSLKSIRMQKS</sequence>
<comment type="similarity">
    <text evidence="1">Belongs to the UPF0102 family.</text>
</comment>
<dbReference type="Proteomes" id="UP000006639">
    <property type="component" value="Chromosome"/>
</dbReference>
<dbReference type="HOGENOM" id="CLU_115353_3_1_5"/>
<dbReference type="Gene3D" id="3.40.1350.10">
    <property type="match status" value="1"/>
</dbReference>
<dbReference type="OrthoDB" id="9812968at2"/>
<organism evidence="2 3">
    <name type="scientific">Midichloria mitochondrii (strain IricVA)</name>
    <dbReference type="NCBI Taxonomy" id="696127"/>
    <lineage>
        <taxon>Bacteria</taxon>
        <taxon>Pseudomonadati</taxon>
        <taxon>Pseudomonadota</taxon>
        <taxon>Alphaproteobacteria</taxon>
        <taxon>Rickettsiales</taxon>
        <taxon>Candidatus Midichloriaceae</taxon>
        <taxon>Candidatus Midichloria</taxon>
    </lineage>
</organism>
<dbReference type="RefSeq" id="WP_013950718.1">
    <property type="nucleotide sequence ID" value="NC_015722.1"/>
</dbReference>
<evidence type="ECO:0000313" key="2">
    <source>
        <dbReference type="EMBL" id="AEI88502.1"/>
    </source>
</evidence>
<accession>F7XV03</accession>